<name>A0ABS1HI21_9BACT</name>
<keyword evidence="2" id="KW-1185">Reference proteome</keyword>
<dbReference type="Proteomes" id="UP000605676">
    <property type="component" value="Unassembled WGS sequence"/>
</dbReference>
<evidence type="ECO:0008006" key="3">
    <source>
        <dbReference type="Google" id="ProtNLM"/>
    </source>
</evidence>
<sequence>MKNLLKFTLGLLVCATLFSCDKDDDDNSPAGNTIEMNGESFKIDMNVFSYNSFGDVETSSINLVNLDSSSTLAIMLVNTTGESVDGTYVFPGELTDLRRLDGTNYMANSSMTSIKEGTVSVSKDGDIYTLVIDITMEDDTTFKGEYTEELVAM</sequence>
<accession>A0ABS1HI21</accession>
<protein>
    <recommendedName>
        <fullName evidence="3">Lipocalin-like domain-containing protein</fullName>
    </recommendedName>
</protein>
<comment type="caution">
    <text evidence="1">The sequence shown here is derived from an EMBL/GenBank/DDBJ whole genome shotgun (WGS) entry which is preliminary data.</text>
</comment>
<dbReference type="RefSeq" id="WP_200464529.1">
    <property type="nucleotide sequence ID" value="NZ_JAENRR010000014.1"/>
</dbReference>
<dbReference type="PROSITE" id="PS51257">
    <property type="entry name" value="PROKAR_LIPOPROTEIN"/>
    <property type="match status" value="1"/>
</dbReference>
<gene>
    <name evidence="1" type="ORF">JIV24_08120</name>
</gene>
<evidence type="ECO:0000313" key="2">
    <source>
        <dbReference type="Proteomes" id="UP000605676"/>
    </source>
</evidence>
<reference evidence="1 2" key="1">
    <citation type="submission" date="2021-01" db="EMBL/GenBank/DDBJ databases">
        <title>Carboxyliciviraga sp.nov., isolated from coastal sediments.</title>
        <authorList>
            <person name="Lu D."/>
            <person name="Zhang T."/>
        </authorList>
    </citation>
    <scope>NUCLEOTIDE SEQUENCE [LARGE SCALE GENOMIC DNA]</scope>
    <source>
        <strain evidence="1 2">N1Y132</strain>
    </source>
</reference>
<evidence type="ECO:0000313" key="1">
    <source>
        <dbReference type="EMBL" id="MBK3517302.1"/>
    </source>
</evidence>
<dbReference type="EMBL" id="JAENRR010000014">
    <property type="protein sequence ID" value="MBK3517302.1"/>
    <property type="molecule type" value="Genomic_DNA"/>
</dbReference>
<organism evidence="1 2">
    <name type="scientific">Carboxylicivirga marina</name>
    <dbReference type="NCBI Taxonomy" id="2800988"/>
    <lineage>
        <taxon>Bacteria</taxon>
        <taxon>Pseudomonadati</taxon>
        <taxon>Bacteroidota</taxon>
        <taxon>Bacteroidia</taxon>
        <taxon>Marinilabiliales</taxon>
        <taxon>Marinilabiliaceae</taxon>
        <taxon>Carboxylicivirga</taxon>
    </lineage>
</organism>
<proteinExistence type="predicted"/>